<dbReference type="InParanoid" id="F2U1E5"/>
<protein>
    <submittedName>
        <fullName evidence="1">Uncharacterized protein</fullName>
    </submittedName>
</protein>
<accession>F2U1E5</accession>
<dbReference type="EMBL" id="GL832959">
    <property type="protein sequence ID" value="EGD81447.1"/>
    <property type="molecule type" value="Genomic_DNA"/>
</dbReference>
<sequence length="107" mass="11388">MSAPSARCGDLHGPTEWAQLNGWSVGASINPFHAQTVTEDDVGTRVDAVLAACADTSTPSTCNDAVLHAAYGRSDPGHRHWHVHWHAVNAAGRAGRHVRQHHASNAL</sequence>
<dbReference type="AlphaFoldDB" id="F2U1E5"/>
<proteinExistence type="predicted"/>
<keyword evidence="2" id="KW-1185">Reference proteome</keyword>
<dbReference type="GeneID" id="16077243"/>
<dbReference type="KEGG" id="sre:PTSG_02168"/>
<gene>
    <name evidence="1" type="ORF">PTSG_02168</name>
</gene>
<name>F2U1E5_SALR5</name>
<dbReference type="Proteomes" id="UP000007799">
    <property type="component" value="Unassembled WGS sequence"/>
</dbReference>
<reference evidence="1" key="1">
    <citation type="submission" date="2009-08" db="EMBL/GenBank/DDBJ databases">
        <title>Annotation of Salpingoeca rosetta.</title>
        <authorList>
            <consortium name="The Broad Institute Genome Sequencing Platform"/>
            <person name="Russ C."/>
            <person name="Cuomo C."/>
            <person name="Burger G."/>
            <person name="Gray M.W."/>
            <person name="Holland P.W.H."/>
            <person name="King N."/>
            <person name="Lang F.B.F."/>
            <person name="Roger A.J."/>
            <person name="Ruiz-Trillo I."/>
            <person name="Young S.K."/>
            <person name="Zeng Q."/>
            <person name="Gargeya S."/>
            <person name="Alvarado L."/>
            <person name="Berlin A."/>
            <person name="Chapman S.B."/>
            <person name="Chen Z."/>
            <person name="Freedman E."/>
            <person name="Gellesch M."/>
            <person name="Goldberg J."/>
            <person name="Griggs A."/>
            <person name="Gujja S."/>
            <person name="Heilman E."/>
            <person name="Heiman D."/>
            <person name="Howarth C."/>
            <person name="Mehta T."/>
            <person name="Neiman D."/>
            <person name="Pearson M."/>
            <person name="Roberts A."/>
            <person name="Saif S."/>
            <person name="Shea T."/>
            <person name="Shenoy N."/>
            <person name="Sisk P."/>
            <person name="Stolte C."/>
            <person name="Sykes S."/>
            <person name="White J."/>
            <person name="Yandava C."/>
            <person name="Haas B."/>
            <person name="Nusbaum C."/>
            <person name="Birren B."/>
        </authorList>
    </citation>
    <scope>NUCLEOTIDE SEQUENCE</scope>
    <source>
        <strain evidence="1">ATCC 50818</strain>
    </source>
</reference>
<dbReference type="RefSeq" id="XP_004996651.1">
    <property type="nucleotide sequence ID" value="XM_004996594.1"/>
</dbReference>
<evidence type="ECO:0000313" key="1">
    <source>
        <dbReference type="EMBL" id="EGD81447.1"/>
    </source>
</evidence>
<organism evidence="1 2">
    <name type="scientific">Salpingoeca rosetta (strain ATCC 50818 / BSB-021)</name>
    <dbReference type="NCBI Taxonomy" id="946362"/>
    <lineage>
        <taxon>Eukaryota</taxon>
        <taxon>Choanoflagellata</taxon>
        <taxon>Craspedida</taxon>
        <taxon>Salpingoecidae</taxon>
        <taxon>Salpingoeca</taxon>
    </lineage>
</organism>
<evidence type="ECO:0000313" key="2">
    <source>
        <dbReference type="Proteomes" id="UP000007799"/>
    </source>
</evidence>